<feature type="compositionally biased region" description="Low complexity" evidence="1">
    <location>
        <begin position="152"/>
        <end position="165"/>
    </location>
</feature>
<evidence type="ECO:0000313" key="3">
    <source>
        <dbReference type="WBParaSite" id="TREG1_30620.1"/>
    </source>
</evidence>
<reference evidence="2" key="1">
    <citation type="submission" date="2022-06" db="EMBL/GenBank/DDBJ databases">
        <authorList>
            <person name="Berger JAMES D."/>
            <person name="Berger JAMES D."/>
        </authorList>
    </citation>
    <scope>NUCLEOTIDE SEQUENCE [LARGE SCALE GENOMIC DNA]</scope>
</reference>
<protein>
    <submittedName>
        <fullName evidence="3">Uncharacterized protein</fullName>
    </submittedName>
</protein>
<dbReference type="Proteomes" id="UP000050795">
    <property type="component" value="Unassembled WGS sequence"/>
</dbReference>
<feature type="region of interest" description="Disordered" evidence="1">
    <location>
        <begin position="140"/>
        <end position="184"/>
    </location>
</feature>
<proteinExistence type="predicted"/>
<reference evidence="3" key="2">
    <citation type="submission" date="2023-11" db="UniProtKB">
        <authorList>
            <consortium name="WormBaseParasite"/>
        </authorList>
    </citation>
    <scope>IDENTIFICATION</scope>
</reference>
<sequence length="352" mass="40202">MLTHTTSTTTREFEQYYDIPTTDINASSSSYLIFTKTPNVSPADSLILNQPLRRSNTAEMRNQSRQNKTFCLPFSRMNKSPYKLLPDRWSFKSNDRQISLAVNGYKAGSNLQETEQTFAINTFGNSFSKPVTLALSSFMPNNPDSVPKKPLKNQTINNNNSQRNKSPLHTKRKQFKDPLSQSSNILKEVENTRYHWLTTKQTHQRSTPILNQERQYGRVNLISAYRGESPPSRVRNDVLSSNSARTEHRGGLFNVHADNRTKAPYYIIHPEWLSETMTIRQLGLSPRPTPLPINNNNYLQGDQVRRRGHFTATCSEQHTTNTDTTCTDSVESSISRSRSLPPKAFNPITWNC</sequence>
<accession>A0AA85JLM3</accession>
<dbReference type="AlphaFoldDB" id="A0AA85JLM3"/>
<keyword evidence="2" id="KW-1185">Reference proteome</keyword>
<name>A0AA85JLM3_TRIRE</name>
<organism evidence="2 3">
    <name type="scientific">Trichobilharzia regenti</name>
    <name type="common">Nasal bird schistosome</name>
    <dbReference type="NCBI Taxonomy" id="157069"/>
    <lineage>
        <taxon>Eukaryota</taxon>
        <taxon>Metazoa</taxon>
        <taxon>Spiralia</taxon>
        <taxon>Lophotrochozoa</taxon>
        <taxon>Platyhelminthes</taxon>
        <taxon>Trematoda</taxon>
        <taxon>Digenea</taxon>
        <taxon>Strigeidida</taxon>
        <taxon>Schistosomatoidea</taxon>
        <taxon>Schistosomatidae</taxon>
        <taxon>Trichobilharzia</taxon>
    </lineage>
</organism>
<evidence type="ECO:0000313" key="2">
    <source>
        <dbReference type="Proteomes" id="UP000050795"/>
    </source>
</evidence>
<dbReference type="WBParaSite" id="TREG1_30620.1">
    <property type="protein sequence ID" value="TREG1_30620.1"/>
    <property type="gene ID" value="TREG1_30620"/>
</dbReference>
<evidence type="ECO:0000256" key="1">
    <source>
        <dbReference type="SAM" id="MobiDB-lite"/>
    </source>
</evidence>